<name>A0A5B7K5X2_PORTR</name>
<dbReference type="GO" id="GO:0005829">
    <property type="term" value="C:cytosol"/>
    <property type="evidence" value="ECO:0007669"/>
    <property type="project" value="TreeGrafter"/>
</dbReference>
<dbReference type="InterPro" id="IPR001650">
    <property type="entry name" value="Helicase_C-like"/>
</dbReference>
<accession>A0A5B7K5X2</accession>
<proteinExistence type="predicted"/>
<dbReference type="GO" id="GO:0003724">
    <property type="term" value="F:RNA helicase activity"/>
    <property type="evidence" value="ECO:0007669"/>
    <property type="project" value="UniProtKB-EC"/>
</dbReference>
<evidence type="ECO:0000256" key="2">
    <source>
        <dbReference type="ARBA" id="ARBA00022741"/>
    </source>
</evidence>
<dbReference type="InterPro" id="IPR050079">
    <property type="entry name" value="DEAD_box_RNA_helicase"/>
</dbReference>
<evidence type="ECO:0000256" key="6">
    <source>
        <dbReference type="ARBA" id="ARBA00022884"/>
    </source>
</evidence>
<dbReference type="AlphaFoldDB" id="A0A5B7K5X2"/>
<dbReference type="GO" id="GO:0005524">
    <property type="term" value="F:ATP binding"/>
    <property type="evidence" value="ECO:0007669"/>
    <property type="project" value="UniProtKB-KW"/>
</dbReference>
<dbReference type="EC" id="3.6.4.13" evidence="1"/>
<keyword evidence="3" id="KW-0378">Hydrolase</keyword>
<keyword evidence="6" id="KW-0694">RNA-binding</keyword>
<evidence type="ECO:0000256" key="8">
    <source>
        <dbReference type="SAM" id="Phobius"/>
    </source>
</evidence>
<evidence type="ECO:0000256" key="5">
    <source>
        <dbReference type="ARBA" id="ARBA00022840"/>
    </source>
</evidence>
<sequence>MSRGVDFKGVNLVINYDLPPTTISYIHRVGRTGRAGRQGQAITFWTMEDRPKLRRYPAFFLLFICLFLLVCLYYTKLFYHRLKHEGVHRICTSLHMPCLSCIYPKMCFHNL</sequence>
<keyword evidence="2" id="KW-0547">Nucleotide-binding</keyword>
<dbReference type="OrthoDB" id="360161at2759"/>
<evidence type="ECO:0000313" key="10">
    <source>
        <dbReference type="EMBL" id="MPD01964.1"/>
    </source>
</evidence>
<organism evidence="10 11">
    <name type="scientific">Portunus trituberculatus</name>
    <name type="common">Swimming crab</name>
    <name type="synonym">Neptunus trituberculatus</name>
    <dbReference type="NCBI Taxonomy" id="210409"/>
    <lineage>
        <taxon>Eukaryota</taxon>
        <taxon>Metazoa</taxon>
        <taxon>Ecdysozoa</taxon>
        <taxon>Arthropoda</taxon>
        <taxon>Crustacea</taxon>
        <taxon>Multicrustacea</taxon>
        <taxon>Malacostraca</taxon>
        <taxon>Eumalacostraca</taxon>
        <taxon>Eucarida</taxon>
        <taxon>Decapoda</taxon>
        <taxon>Pleocyemata</taxon>
        <taxon>Brachyura</taxon>
        <taxon>Eubrachyura</taxon>
        <taxon>Portunoidea</taxon>
        <taxon>Portunidae</taxon>
        <taxon>Portuninae</taxon>
        <taxon>Portunus</taxon>
    </lineage>
</organism>
<evidence type="ECO:0000256" key="4">
    <source>
        <dbReference type="ARBA" id="ARBA00022806"/>
    </source>
</evidence>
<keyword evidence="11" id="KW-1185">Reference proteome</keyword>
<dbReference type="SUPFAM" id="SSF52540">
    <property type="entry name" value="P-loop containing nucleoside triphosphate hydrolases"/>
    <property type="match status" value="1"/>
</dbReference>
<gene>
    <name evidence="10" type="primary">DDX52_1</name>
    <name evidence="10" type="ORF">E2C01_097516</name>
</gene>
<comment type="catalytic activity">
    <reaction evidence="7">
        <text>ATP + H2O = ADP + phosphate + H(+)</text>
        <dbReference type="Rhea" id="RHEA:13065"/>
        <dbReference type="ChEBI" id="CHEBI:15377"/>
        <dbReference type="ChEBI" id="CHEBI:15378"/>
        <dbReference type="ChEBI" id="CHEBI:30616"/>
        <dbReference type="ChEBI" id="CHEBI:43474"/>
        <dbReference type="ChEBI" id="CHEBI:456216"/>
        <dbReference type="EC" id="3.6.4.13"/>
    </reaction>
</comment>
<dbReference type="Pfam" id="PF00271">
    <property type="entry name" value="Helicase_C"/>
    <property type="match status" value="1"/>
</dbReference>
<dbReference type="Gene3D" id="3.40.50.300">
    <property type="entry name" value="P-loop containing nucleotide triphosphate hydrolases"/>
    <property type="match status" value="1"/>
</dbReference>
<protein>
    <recommendedName>
        <fullName evidence="1">RNA helicase</fullName>
        <ecNumber evidence="1">3.6.4.13</ecNumber>
    </recommendedName>
</protein>
<dbReference type="EMBL" id="VSRR010129370">
    <property type="protein sequence ID" value="MPD01964.1"/>
    <property type="molecule type" value="Genomic_DNA"/>
</dbReference>
<evidence type="ECO:0000313" key="11">
    <source>
        <dbReference type="Proteomes" id="UP000324222"/>
    </source>
</evidence>
<evidence type="ECO:0000256" key="3">
    <source>
        <dbReference type="ARBA" id="ARBA00022801"/>
    </source>
</evidence>
<dbReference type="InterPro" id="IPR027417">
    <property type="entry name" value="P-loop_NTPase"/>
</dbReference>
<dbReference type="GO" id="GO:0003723">
    <property type="term" value="F:RNA binding"/>
    <property type="evidence" value="ECO:0007669"/>
    <property type="project" value="UniProtKB-KW"/>
</dbReference>
<reference evidence="10 11" key="1">
    <citation type="submission" date="2019-05" db="EMBL/GenBank/DDBJ databases">
        <title>Another draft genome of Portunus trituberculatus and its Hox gene families provides insights of decapod evolution.</title>
        <authorList>
            <person name="Jeong J.-H."/>
            <person name="Song I."/>
            <person name="Kim S."/>
            <person name="Choi T."/>
            <person name="Kim D."/>
            <person name="Ryu S."/>
            <person name="Kim W."/>
        </authorList>
    </citation>
    <scope>NUCLEOTIDE SEQUENCE [LARGE SCALE GENOMIC DNA]</scope>
    <source>
        <tissue evidence="10">Muscle</tissue>
    </source>
</reference>
<evidence type="ECO:0000256" key="1">
    <source>
        <dbReference type="ARBA" id="ARBA00012552"/>
    </source>
</evidence>
<dbReference type="Proteomes" id="UP000324222">
    <property type="component" value="Unassembled WGS sequence"/>
</dbReference>
<feature type="domain" description="Helicase C-terminal" evidence="9">
    <location>
        <begin position="1"/>
        <end position="78"/>
    </location>
</feature>
<evidence type="ECO:0000259" key="9">
    <source>
        <dbReference type="PROSITE" id="PS51194"/>
    </source>
</evidence>
<feature type="transmembrane region" description="Helical" evidence="8">
    <location>
        <begin position="56"/>
        <end position="75"/>
    </location>
</feature>
<keyword evidence="8" id="KW-0812">Transmembrane</keyword>
<comment type="caution">
    <text evidence="10">The sequence shown here is derived from an EMBL/GenBank/DDBJ whole genome shotgun (WGS) entry which is preliminary data.</text>
</comment>
<dbReference type="PANTHER" id="PTHR47959:SF15">
    <property type="entry name" value="RNA HELICASE"/>
    <property type="match status" value="1"/>
</dbReference>
<keyword evidence="4 10" id="KW-0347">Helicase</keyword>
<dbReference type="PANTHER" id="PTHR47959">
    <property type="entry name" value="ATP-DEPENDENT RNA HELICASE RHLE-RELATED"/>
    <property type="match status" value="1"/>
</dbReference>
<keyword evidence="8" id="KW-0472">Membrane</keyword>
<keyword evidence="5" id="KW-0067">ATP-binding</keyword>
<dbReference type="PROSITE" id="PS51194">
    <property type="entry name" value="HELICASE_CTER"/>
    <property type="match status" value="1"/>
</dbReference>
<dbReference type="GO" id="GO:0016787">
    <property type="term" value="F:hydrolase activity"/>
    <property type="evidence" value="ECO:0007669"/>
    <property type="project" value="UniProtKB-KW"/>
</dbReference>
<evidence type="ECO:0000256" key="7">
    <source>
        <dbReference type="ARBA" id="ARBA00047984"/>
    </source>
</evidence>
<keyword evidence="8" id="KW-1133">Transmembrane helix</keyword>